<feature type="domain" description="Distal membrane-arm assembly complex protein 1-like" evidence="2">
    <location>
        <begin position="29"/>
        <end position="69"/>
    </location>
</feature>
<evidence type="ECO:0000313" key="3">
    <source>
        <dbReference type="EMBL" id="KAH7326024.1"/>
    </source>
</evidence>
<dbReference type="Proteomes" id="UP000813444">
    <property type="component" value="Unassembled WGS sequence"/>
</dbReference>
<dbReference type="AlphaFoldDB" id="A0A8K0T051"/>
<evidence type="ECO:0000313" key="4">
    <source>
        <dbReference type="Proteomes" id="UP000813444"/>
    </source>
</evidence>
<evidence type="ECO:0000259" key="2">
    <source>
        <dbReference type="Pfam" id="PF15055"/>
    </source>
</evidence>
<proteinExistence type="predicted"/>
<feature type="transmembrane region" description="Helical" evidence="1">
    <location>
        <begin position="77"/>
        <end position="95"/>
    </location>
</feature>
<evidence type="ECO:0000256" key="1">
    <source>
        <dbReference type="SAM" id="Phobius"/>
    </source>
</evidence>
<accession>A0A8K0T051</accession>
<reference evidence="3" key="1">
    <citation type="journal article" date="2021" name="Nat. Commun.">
        <title>Genetic determinants of endophytism in the Arabidopsis root mycobiome.</title>
        <authorList>
            <person name="Mesny F."/>
            <person name="Miyauchi S."/>
            <person name="Thiergart T."/>
            <person name="Pickel B."/>
            <person name="Atanasova L."/>
            <person name="Karlsson M."/>
            <person name="Huettel B."/>
            <person name="Barry K.W."/>
            <person name="Haridas S."/>
            <person name="Chen C."/>
            <person name="Bauer D."/>
            <person name="Andreopoulos W."/>
            <person name="Pangilinan J."/>
            <person name="LaButti K."/>
            <person name="Riley R."/>
            <person name="Lipzen A."/>
            <person name="Clum A."/>
            <person name="Drula E."/>
            <person name="Henrissat B."/>
            <person name="Kohler A."/>
            <person name="Grigoriev I.V."/>
            <person name="Martin F.M."/>
            <person name="Hacquard S."/>
        </authorList>
    </citation>
    <scope>NUCLEOTIDE SEQUENCE</scope>
    <source>
        <strain evidence="3">MPI-CAGE-CH-0235</strain>
    </source>
</reference>
<keyword evidence="4" id="KW-1185">Reference proteome</keyword>
<sequence length="96" mass="10449">MAGPKVPTLQSLEKPEDLQELIRKDRGDDCLGCRVVGSGVFIGLGAYSYYSGMAQLEMQRKAILKSKSMFGMASRKAGITGISLVFLGMGFWRAVK</sequence>
<dbReference type="Pfam" id="PF15055">
    <property type="entry name" value="DMAC1_Dmo2"/>
    <property type="match status" value="1"/>
</dbReference>
<feature type="transmembrane region" description="Helical" evidence="1">
    <location>
        <begin position="35"/>
        <end position="56"/>
    </location>
</feature>
<gene>
    <name evidence="3" type="ORF">B0I35DRAFT_421737</name>
</gene>
<comment type="caution">
    <text evidence="3">The sequence shown here is derived from an EMBL/GenBank/DDBJ whole genome shotgun (WGS) entry which is preliminary data.</text>
</comment>
<keyword evidence="1" id="KW-0812">Transmembrane</keyword>
<dbReference type="PANTHER" id="PTHR28048:SF1">
    <property type="entry name" value="ACR195WP"/>
    <property type="match status" value="1"/>
</dbReference>
<dbReference type="PANTHER" id="PTHR28048">
    <property type="entry name" value="ACR195WP"/>
    <property type="match status" value="1"/>
</dbReference>
<dbReference type="InterPro" id="IPR053092">
    <property type="entry name" value="Mitochondrial_unc_protein"/>
</dbReference>
<organism evidence="3 4">
    <name type="scientific">Stachybotrys elegans</name>
    <dbReference type="NCBI Taxonomy" id="80388"/>
    <lineage>
        <taxon>Eukaryota</taxon>
        <taxon>Fungi</taxon>
        <taxon>Dikarya</taxon>
        <taxon>Ascomycota</taxon>
        <taxon>Pezizomycotina</taxon>
        <taxon>Sordariomycetes</taxon>
        <taxon>Hypocreomycetidae</taxon>
        <taxon>Hypocreales</taxon>
        <taxon>Stachybotryaceae</taxon>
        <taxon>Stachybotrys</taxon>
    </lineage>
</organism>
<keyword evidence="1" id="KW-0472">Membrane</keyword>
<name>A0A8K0T051_9HYPO</name>
<keyword evidence="1" id="KW-1133">Transmembrane helix</keyword>
<dbReference type="EMBL" id="JAGPNK010000002">
    <property type="protein sequence ID" value="KAH7326024.1"/>
    <property type="molecule type" value="Genomic_DNA"/>
</dbReference>
<dbReference type="InterPro" id="IPR028036">
    <property type="entry name" value="DMAC1-like_dom"/>
</dbReference>
<protein>
    <recommendedName>
        <fullName evidence="2">Distal membrane-arm assembly complex protein 1-like domain-containing protein</fullName>
    </recommendedName>
</protein>
<dbReference type="OrthoDB" id="6604875at2759"/>